<comment type="caution">
    <text evidence="2">The sequence shown here is derived from an EMBL/GenBank/DDBJ whole genome shotgun (WGS) entry which is preliminary data.</text>
</comment>
<evidence type="ECO:0000256" key="1">
    <source>
        <dbReference type="SAM" id="MobiDB-lite"/>
    </source>
</evidence>
<dbReference type="AlphaFoldDB" id="A0A8J2MXW7"/>
<dbReference type="Proteomes" id="UP000676310">
    <property type="component" value="Unassembled WGS sequence"/>
</dbReference>
<dbReference type="RefSeq" id="XP_043166616.1">
    <property type="nucleotide sequence ID" value="XM_043310681.1"/>
</dbReference>
<gene>
    <name evidence="2" type="ORF">ALTATR162_LOCUS3075</name>
</gene>
<dbReference type="EMBL" id="CAJRGZ010000016">
    <property type="protein sequence ID" value="CAG5153197.1"/>
    <property type="molecule type" value="Genomic_DNA"/>
</dbReference>
<sequence>MAQIPPYPLYNRTYNLYRLSPLHCHDTPLLLEASLRIHAKRLKEQLKGDNVRGVQVDFPGAEDTAKLGPLEECNWELIGDEDAWIDRHRQSMDPEASQLSSISQLTPNRARGLEVSLEYEKQTYNALLLRDPGVTSSPKGFTSLPLLLVKMPAPVRDIFLNYLRSAFDAHVAPLRLPPPVITSGLETYFKHLTARHSTQSIQNIIRQLHIQLAFTNTTTLLKHIEITIAGADISGFVDRGRLLKDTYNKPFTAALSAYLKQHLTLDISHPKVHISRISCNSFHLGTERLKLVAPDPLADTSFSDEGGTSQDASASELAVQELYTSLVREAAGSGKFLPEDMAKASREETLSPTASAQAGRRKRAISTAAVDSNNKKTKGRGKQNGQKVNGNDDMIGV</sequence>
<dbReference type="OrthoDB" id="8864979at2759"/>
<organism evidence="2 3">
    <name type="scientific">Alternaria atra</name>
    <dbReference type="NCBI Taxonomy" id="119953"/>
    <lineage>
        <taxon>Eukaryota</taxon>
        <taxon>Fungi</taxon>
        <taxon>Dikarya</taxon>
        <taxon>Ascomycota</taxon>
        <taxon>Pezizomycotina</taxon>
        <taxon>Dothideomycetes</taxon>
        <taxon>Pleosporomycetidae</taxon>
        <taxon>Pleosporales</taxon>
        <taxon>Pleosporineae</taxon>
        <taxon>Pleosporaceae</taxon>
        <taxon>Alternaria</taxon>
        <taxon>Alternaria sect. Ulocladioides</taxon>
    </lineage>
</organism>
<evidence type="ECO:0000313" key="3">
    <source>
        <dbReference type="Proteomes" id="UP000676310"/>
    </source>
</evidence>
<feature type="region of interest" description="Disordered" evidence="1">
    <location>
        <begin position="342"/>
        <end position="397"/>
    </location>
</feature>
<name>A0A8J2MXW7_9PLEO</name>
<evidence type="ECO:0000313" key="2">
    <source>
        <dbReference type="EMBL" id="CAG5153197.1"/>
    </source>
</evidence>
<dbReference type="InterPro" id="IPR025204">
    <property type="entry name" value="CENP-L"/>
</dbReference>
<accession>A0A8J2MXW7</accession>
<proteinExistence type="predicted"/>
<dbReference type="Pfam" id="PF13092">
    <property type="entry name" value="CENP-L"/>
    <property type="match status" value="1"/>
</dbReference>
<dbReference type="GeneID" id="67014591"/>
<protein>
    <submittedName>
        <fullName evidence="2">Uncharacterized protein</fullName>
    </submittedName>
</protein>
<keyword evidence="3" id="KW-1185">Reference proteome</keyword>
<reference evidence="2" key="1">
    <citation type="submission" date="2021-05" db="EMBL/GenBank/DDBJ databases">
        <authorList>
            <person name="Stam R."/>
        </authorList>
    </citation>
    <scope>NUCLEOTIDE SEQUENCE</scope>
    <source>
        <strain evidence="2">CS162</strain>
    </source>
</reference>